<feature type="compositionally biased region" description="Polar residues" evidence="1">
    <location>
        <begin position="1"/>
        <end position="19"/>
    </location>
</feature>
<dbReference type="EMBL" id="JACHXD010000018">
    <property type="protein sequence ID" value="MBB3121638.1"/>
    <property type="molecule type" value="Genomic_DNA"/>
</dbReference>
<comment type="caution">
    <text evidence="2">The sequence shown here is derived from an EMBL/GenBank/DDBJ whole genome shotgun (WGS) entry which is preliminary data.</text>
</comment>
<proteinExistence type="predicted"/>
<accession>A0A7W5BES0</accession>
<sequence length="304" mass="31974">MSSLSPIGPRQYQTLSNASPKAEAKGTRAQNGVAEANSNAVVPGKGIDLDKRVDKLGKATLDMAQDFFGKFAKDLFGDALKGATISYDAVSLEVNSSFAAGIQHSEGPDGVSDAAAFSLNENSHFIGKGTITTADGRKFDFEIEVQYEAKLEASAARSSSVPARRQDGADQNPAMPLPTIEFPDIDFPGSLADLFKLMEKPLKADVSAEGKPEEKLGTLSLRLLDLVKNKEVLDTYSPPTKPAQPQRATQKPEPIISTTPPAPGTDAAPEKAAAASTATPAVADTSSKRASDTSEDVKSPQVLN</sequence>
<feature type="region of interest" description="Disordered" evidence="1">
    <location>
        <begin position="1"/>
        <end position="37"/>
    </location>
</feature>
<reference evidence="2 3" key="1">
    <citation type="submission" date="2020-08" db="EMBL/GenBank/DDBJ databases">
        <title>Genomic Encyclopedia of Type Strains, Phase III (KMG-III): the genomes of soil and plant-associated and newly described type strains.</title>
        <authorList>
            <person name="Whitman W."/>
        </authorList>
    </citation>
    <scope>NUCLEOTIDE SEQUENCE [LARGE SCALE GENOMIC DNA]</scope>
    <source>
        <strain evidence="2 3">CECT 8897</strain>
    </source>
</reference>
<evidence type="ECO:0000313" key="3">
    <source>
        <dbReference type="Proteomes" id="UP000541535"/>
    </source>
</evidence>
<name>A0A7W5BES0_9BURK</name>
<feature type="compositionally biased region" description="Low complexity" evidence="1">
    <location>
        <begin position="264"/>
        <end position="283"/>
    </location>
</feature>
<keyword evidence="3" id="KW-1185">Reference proteome</keyword>
<protein>
    <submittedName>
        <fullName evidence="2">Uncharacterized protein</fullName>
    </submittedName>
</protein>
<feature type="compositionally biased region" description="Basic and acidic residues" evidence="1">
    <location>
        <begin position="286"/>
        <end position="298"/>
    </location>
</feature>
<organism evidence="2 3">
    <name type="scientific">Pseudoduganella violacea</name>
    <dbReference type="NCBI Taxonomy" id="1715466"/>
    <lineage>
        <taxon>Bacteria</taxon>
        <taxon>Pseudomonadati</taxon>
        <taxon>Pseudomonadota</taxon>
        <taxon>Betaproteobacteria</taxon>
        <taxon>Burkholderiales</taxon>
        <taxon>Oxalobacteraceae</taxon>
        <taxon>Telluria group</taxon>
        <taxon>Pseudoduganella</taxon>
    </lineage>
</organism>
<dbReference type="AlphaFoldDB" id="A0A7W5BES0"/>
<dbReference type="RefSeq" id="WP_183443339.1">
    <property type="nucleotide sequence ID" value="NZ_JACHXD010000018.1"/>
</dbReference>
<feature type="region of interest" description="Disordered" evidence="1">
    <location>
        <begin position="156"/>
        <end position="181"/>
    </location>
</feature>
<feature type="region of interest" description="Disordered" evidence="1">
    <location>
        <begin position="234"/>
        <end position="304"/>
    </location>
</feature>
<gene>
    <name evidence="2" type="ORF">FHS03_004716</name>
</gene>
<evidence type="ECO:0000313" key="2">
    <source>
        <dbReference type="EMBL" id="MBB3121638.1"/>
    </source>
</evidence>
<evidence type="ECO:0000256" key="1">
    <source>
        <dbReference type="SAM" id="MobiDB-lite"/>
    </source>
</evidence>
<dbReference type="Proteomes" id="UP000541535">
    <property type="component" value="Unassembled WGS sequence"/>
</dbReference>